<proteinExistence type="predicted"/>
<dbReference type="GO" id="GO:0003779">
    <property type="term" value="F:actin binding"/>
    <property type="evidence" value="ECO:0007669"/>
    <property type="project" value="TreeGrafter"/>
</dbReference>
<dbReference type="Proteomes" id="UP000605846">
    <property type="component" value="Unassembled WGS sequence"/>
</dbReference>
<feature type="compositionally biased region" description="Basic and acidic residues" evidence="1">
    <location>
        <begin position="241"/>
        <end position="266"/>
    </location>
</feature>
<reference evidence="2" key="1">
    <citation type="submission" date="2020-01" db="EMBL/GenBank/DDBJ databases">
        <title>Genome Sequencing of Three Apophysomyces-Like Fungal Strains Confirms a Novel Fungal Genus in the Mucoromycota with divergent Burkholderia-like Endosymbiotic Bacteria.</title>
        <authorList>
            <person name="Stajich J.E."/>
            <person name="Macias A.M."/>
            <person name="Carter-House D."/>
            <person name="Lovett B."/>
            <person name="Kasson L.R."/>
            <person name="Berry K."/>
            <person name="Grigoriev I."/>
            <person name="Chang Y."/>
            <person name="Spatafora J."/>
            <person name="Kasson M.T."/>
        </authorList>
    </citation>
    <scope>NUCLEOTIDE SEQUENCE</scope>
    <source>
        <strain evidence="2">NRRL A-21654</strain>
    </source>
</reference>
<comment type="caution">
    <text evidence="2">The sequence shown here is derived from an EMBL/GenBank/DDBJ whole genome shotgun (WGS) entry which is preliminary data.</text>
</comment>
<feature type="compositionally biased region" description="Low complexity" evidence="1">
    <location>
        <begin position="58"/>
        <end position="73"/>
    </location>
</feature>
<gene>
    <name evidence="2" type="primary">BNI4</name>
    <name evidence="2" type="ORF">EC973_008808</name>
</gene>
<name>A0A8H7BXB6_9FUNG</name>
<feature type="compositionally biased region" description="Low complexity" evidence="1">
    <location>
        <begin position="141"/>
        <end position="168"/>
    </location>
</feature>
<evidence type="ECO:0000313" key="2">
    <source>
        <dbReference type="EMBL" id="KAF7731639.1"/>
    </source>
</evidence>
<evidence type="ECO:0000256" key="1">
    <source>
        <dbReference type="SAM" id="MobiDB-lite"/>
    </source>
</evidence>
<dbReference type="OrthoDB" id="5563016at2759"/>
<dbReference type="EMBL" id="JABAYA010000008">
    <property type="protein sequence ID" value="KAF7731639.1"/>
    <property type="molecule type" value="Genomic_DNA"/>
</dbReference>
<sequence>MTAMIQNPVALRAQQKQEEGDDIALANYLTSKMRLDQTQDLWAYPQHPLTDWSHHHPSYAQQPYYPQTQPSPSRMHRPSSRPRTPSNNSSREPLHIQKSVSTPIRPQQPQQQRPHRRDPRPKSVMPTASESRPPFVQPRPSSSSNSTVTSERRSSITSVSSSISQSMSIRSEMSINTKLSLSKRLRKVFSMSHLRSKEVGILSADNASEISIQSSQSHHPGKGFRRRSLASLSQLFQKGQQEQHDASAQPLEKKDARPALHVDTGTRKGALRGHKLPDSPNSVVSSRSSSFSRLPPPRLVGGSDALPSPTPSSSSSSSRPRLPSLAHDDDESTAEVMPPVIGSHYGLPLHGSPRLKPASSSTSSLADASLKPRKLQFCGTIQVHETFSASEYDRRCDTNATCQKLTPLLAMKIKQELNEYKLTDMEVHVESRQYTHFFL</sequence>
<dbReference type="PANTHER" id="PTHR12751:SF18">
    <property type="entry name" value="PHOSPHATASE AND ACTIN REGULATOR 1"/>
    <property type="match status" value="1"/>
</dbReference>
<accession>A0A8H7BXB6</accession>
<feature type="compositionally biased region" description="Low complexity" evidence="1">
    <location>
        <begin position="279"/>
        <end position="293"/>
    </location>
</feature>
<feature type="compositionally biased region" description="Low complexity" evidence="1">
    <location>
        <begin position="311"/>
        <end position="325"/>
    </location>
</feature>
<dbReference type="AlphaFoldDB" id="A0A8H7BXB6"/>
<feature type="region of interest" description="Disordered" evidence="1">
    <location>
        <begin position="53"/>
        <end position="168"/>
    </location>
</feature>
<organism evidence="2 3">
    <name type="scientific">Apophysomyces ossiformis</name>
    <dbReference type="NCBI Taxonomy" id="679940"/>
    <lineage>
        <taxon>Eukaryota</taxon>
        <taxon>Fungi</taxon>
        <taxon>Fungi incertae sedis</taxon>
        <taxon>Mucoromycota</taxon>
        <taxon>Mucoromycotina</taxon>
        <taxon>Mucoromycetes</taxon>
        <taxon>Mucorales</taxon>
        <taxon>Mucorineae</taxon>
        <taxon>Mucoraceae</taxon>
        <taxon>Apophysomyces</taxon>
    </lineage>
</organism>
<dbReference type="GO" id="GO:0030036">
    <property type="term" value="P:actin cytoskeleton organization"/>
    <property type="evidence" value="ECO:0007669"/>
    <property type="project" value="TreeGrafter"/>
</dbReference>
<dbReference type="PANTHER" id="PTHR12751">
    <property type="entry name" value="PHOSPHATASE AND ACTIN REGULATOR PHACTR"/>
    <property type="match status" value="1"/>
</dbReference>
<protein>
    <submittedName>
        <fullName evidence="2">Bud neck involved protein</fullName>
    </submittedName>
</protein>
<evidence type="ECO:0000313" key="3">
    <source>
        <dbReference type="Proteomes" id="UP000605846"/>
    </source>
</evidence>
<feature type="compositionally biased region" description="Low complexity" evidence="1">
    <location>
        <begin position="352"/>
        <end position="367"/>
    </location>
</feature>
<feature type="region of interest" description="Disordered" evidence="1">
    <location>
        <begin position="236"/>
        <end position="367"/>
    </location>
</feature>
<feature type="compositionally biased region" description="Low complexity" evidence="1">
    <location>
        <begin position="81"/>
        <end position="91"/>
    </location>
</feature>
<keyword evidence="3" id="KW-1185">Reference proteome</keyword>